<name>A0A6G0YF04_APHCR</name>
<protein>
    <submittedName>
        <fullName evidence="1">Uncharacterized protein</fullName>
    </submittedName>
</protein>
<dbReference type="OrthoDB" id="616263at2759"/>
<organism evidence="1 2">
    <name type="scientific">Aphis craccivora</name>
    <name type="common">Cowpea aphid</name>
    <dbReference type="NCBI Taxonomy" id="307492"/>
    <lineage>
        <taxon>Eukaryota</taxon>
        <taxon>Metazoa</taxon>
        <taxon>Ecdysozoa</taxon>
        <taxon>Arthropoda</taxon>
        <taxon>Hexapoda</taxon>
        <taxon>Insecta</taxon>
        <taxon>Pterygota</taxon>
        <taxon>Neoptera</taxon>
        <taxon>Paraneoptera</taxon>
        <taxon>Hemiptera</taxon>
        <taxon>Sternorrhyncha</taxon>
        <taxon>Aphidomorpha</taxon>
        <taxon>Aphidoidea</taxon>
        <taxon>Aphididae</taxon>
        <taxon>Aphidini</taxon>
        <taxon>Aphis</taxon>
        <taxon>Aphis</taxon>
    </lineage>
</organism>
<dbReference type="EMBL" id="VUJU01004424">
    <property type="protein sequence ID" value="KAF0754377.1"/>
    <property type="molecule type" value="Genomic_DNA"/>
</dbReference>
<dbReference type="AlphaFoldDB" id="A0A6G0YF04"/>
<evidence type="ECO:0000313" key="1">
    <source>
        <dbReference type="EMBL" id="KAF0754377.1"/>
    </source>
</evidence>
<reference evidence="1 2" key="1">
    <citation type="submission" date="2019-08" db="EMBL/GenBank/DDBJ databases">
        <title>Whole genome of Aphis craccivora.</title>
        <authorList>
            <person name="Voronova N.V."/>
            <person name="Shulinski R.S."/>
            <person name="Bandarenka Y.V."/>
            <person name="Zhorov D.G."/>
            <person name="Warner D."/>
        </authorList>
    </citation>
    <scope>NUCLEOTIDE SEQUENCE [LARGE SCALE GENOMIC DNA]</scope>
    <source>
        <strain evidence="1">180601</strain>
        <tissue evidence="1">Whole Body</tissue>
    </source>
</reference>
<dbReference type="Proteomes" id="UP000478052">
    <property type="component" value="Unassembled WGS sequence"/>
</dbReference>
<evidence type="ECO:0000313" key="2">
    <source>
        <dbReference type="Proteomes" id="UP000478052"/>
    </source>
</evidence>
<accession>A0A6G0YF04</accession>
<keyword evidence="2" id="KW-1185">Reference proteome</keyword>
<gene>
    <name evidence="1" type="ORF">FWK35_00014319</name>
</gene>
<sequence length="62" mass="7326">MFNEVRTVYEEGHMNRTTDEEVKGADDKWTKEVAEAFYEAGIKILINRLTNNIERDSNYIEK</sequence>
<comment type="caution">
    <text evidence="1">The sequence shown here is derived from an EMBL/GenBank/DDBJ whole genome shotgun (WGS) entry which is preliminary data.</text>
</comment>
<proteinExistence type="predicted"/>